<dbReference type="EMBL" id="JBFTWV010000289">
    <property type="protein sequence ID" value="KAL2782968.1"/>
    <property type="molecule type" value="Genomic_DNA"/>
</dbReference>
<evidence type="ECO:0000313" key="3">
    <source>
        <dbReference type="Proteomes" id="UP001610563"/>
    </source>
</evidence>
<accession>A0ABR4FIU0</accession>
<gene>
    <name evidence="2" type="ORF">BJX66DRAFT_319387</name>
</gene>
<feature type="non-terminal residue" evidence="2">
    <location>
        <position position="1"/>
    </location>
</feature>
<organism evidence="2 3">
    <name type="scientific">Aspergillus keveii</name>
    <dbReference type="NCBI Taxonomy" id="714993"/>
    <lineage>
        <taxon>Eukaryota</taxon>
        <taxon>Fungi</taxon>
        <taxon>Dikarya</taxon>
        <taxon>Ascomycota</taxon>
        <taxon>Pezizomycotina</taxon>
        <taxon>Eurotiomycetes</taxon>
        <taxon>Eurotiomycetidae</taxon>
        <taxon>Eurotiales</taxon>
        <taxon>Aspergillaceae</taxon>
        <taxon>Aspergillus</taxon>
        <taxon>Aspergillus subgen. Nidulantes</taxon>
    </lineage>
</organism>
<evidence type="ECO:0008006" key="4">
    <source>
        <dbReference type="Google" id="ProtNLM"/>
    </source>
</evidence>
<dbReference type="InterPro" id="IPR038765">
    <property type="entry name" value="Papain-like_cys_pep_sf"/>
</dbReference>
<evidence type="ECO:0000256" key="1">
    <source>
        <dbReference type="SAM" id="MobiDB-lite"/>
    </source>
</evidence>
<proteinExistence type="predicted"/>
<protein>
    <recommendedName>
        <fullName evidence="4">Ubiquitin-like protease family profile domain-containing protein</fullName>
    </recommendedName>
</protein>
<dbReference type="SUPFAM" id="SSF54001">
    <property type="entry name" value="Cysteine proteinases"/>
    <property type="match status" value="1"/>
</dbReference>
<evidence type="ECO:0000313" key="2">
    <source>
        <dbReference type="EMBL" id="KAL2782968.1"/>
    </source>
</evidence>
<dbReference type="Gene3D" id="3.40.395.10">
    <property type="entry name" value="Adenoviral Proteinase, Chain A"/>
    <property type="match status" value="1"/>
</dbReference>
<feature type="region of interest" description="Disordered" evidence="1">
    <location>
        <begin position="53"/>
        <end position="158"/>
    </location>
</feature>
<sequence>TARTETELVMLLGMFVQKLPKEATIDPNDINFRRIIRGFRDKAPKAAQAITQAIQDNKDSDPSQEPAAEEASSISKQGRKRKEDGSPTPTRPAKCRAGGSPADQSHLSKDTSYKEPVVSSVFGESPGEEPSLLSNKTLSESGSGEESRSTTSEAVDSKLIISDQSKTKTLLQNDHASAAMIDEPCSPQTEEIHRDKIPESVVSLPPTRQGTPESINVDTQCTKDLIIQAVRTIHGLSTHRDGAPNNLHQRILQSLQGDKPEARAASSYDQYKVEHAKGTTQTKKKKQVGCRGAAISIINRIQEGAAHYADNRSWIRGVGRIKLEEDECGLLLIRGGESITARQRELQRRRIHMQLSRGQKLCIQIVGKLGLGILFDQKIWKYTKSSIAKINNMVKRILEDDEHKKLLDILELQLKLLIENGTPDVAAFFENLVDSSLVTDNELRELQVEFPLESRSLPDAMLDTAIDHLVELVSTKVLNKATPESGDTVAINGSMELSCEIFNRLRPGEWLDSWTIIALMQISDRPAYVKYDLSIPLDEPGSDGQIRQIKRPLASWAKKIAQHRREAKDYFGEACPLVYFCPINHGNKHFTLLEINERKQVICHYDSMADSDAILGVKESRLAGLVKGEFKNLKYSYSEVVSPFLY</sequence>
<keyword evidence="3" id="KW-1185">Reference proteome</keyword>
<name>A0ABR4FIU0_9EURO</name>
<dbReference type="Proteomes" id="UP001610563">
    <property type="component" value="Unassembled WGS sequence"/>
</dbReference>
<feature type="compositionally biased region" description="Low complexity" evidence="1">
    <location>
        <begin position="139"/>
        <end position="153"/>
    </location>
</feature>
<reference evidence="2 3" key="1">
    <citation type="submission" date="2024-07" db="EMBL/GenBank/DDBJ databases">
        <title>Section-level genome sequencing and comparative genomics of Aspergillus sections Usti and Cavernicolus.</title>
        <authorList>
            <consortium name="Lawrence Berkeley National Laboratory"/>
            <person name="Nybo J.L."/>
            <person name="Vesth T.C."/>
            <person name="Theobald S."/>
            <person name="Frisvad J.C."/>
            <person name="Larsen T.O."/>
            <person name="Kjaerboelling I."/>
            <person name="Rothschild-Mancinelli K."/>
            <person name="Lyhne E.K."/>
            <person name="Kogle M.E."/>
            <person name="Barry K."/>
            <person name="Clum A."/>
            <person name="Na H."/>
            <person name="Ledsgaard L."/>
            <person name="Lin J."/>
            <person name="Lipzen A."/>
            <person name="Kuo A."/>
            <person name="Riley R."/>
            <person name="Mondo S."/>
            <person name="Labutti K."/>
            <person name="Haridas S."/>
            <person name="Pangalinan J."/>
            <person name="Salamov A.A."/>
            <person name="Simmons B.A."/>
            <person name="Magnuson J.K."/>
            <person name="Chen J."/>
            <person name="Drula E."/>
            <person name="Henrissat B."/>
            <person name="Wiebenga A."/>
            <person name="Lubbers R.J."/>
            <person name="Gomes A.C."/>
            <person name="Makela M.R."/>
            <person name="Stajich J."/>
            <person name="Grigoriev I.V."/>
            <person name="Mortensen U.H."/>
            <person name="De Vries R.P."/>
            <person name="Baker S.E."/>
            <person name="Andersen M.R."/>
        </authorList>
    </citation>
    <scope>NUCLEOTIDE SEQUENCE [LARGE SCALE GENOMIC DNA]</scope>
    <source>
        <strain evidence="2 3">CBS 209.92</strain>
    </source>
</reference>
<comment type="caution">
    <text evidence="2">The sequence shown here is derived from an EMBL/GenBank/DDBJ whole genome shotgun (WGS) entry which is preliminary data.</text>
</comment>